<dbReference type="GO" id="GO:0008909">
    <property type="term" value="F:isochorismate synthase activity"/>
    <property type="evidence" value="ECO:0007669"/>
    <property type="project" value="UniProtKB-EC"/>
</dbReference>
<dbReference type="InterPro" id="IPR005801">
    <property type="entry name" value="ADC_synthase"/>
</dbReference>
<comment type="caution">
    <text evidence="8">The sequence shown here is derived from an EMBL/GenBank/DDBJ whole genome shotgun (WGS) entry which is preliminary data.</text>
</comment>
<gene>
    <name evidence="8" type="ORF">HC757_02240</name>
</gene>
<dbReference type="EMBL" id="JAAXYH010000001">
    <property type="protein sequence ID" value="NMH63995.1"/>
    <property type="molecule type" value="Genomic_DNA"/>
</dbReference>
<dbReference type="EC" id="5.4.4.2" evidence="3"/>
<evidence type="ECO:0000256" key="5">
    <source>
        <dbReference type="ARBA" id="ARBA00041564"/>
    </source>
</evidence>
<comment type="similarity">
    <text evidence="2">Belongs to the isochorismate synthase family.</text>
</comment>
<comment type="catalytic activity">
    <reaction evidence="1">
        <text>chorismate = isochorismate</text>
        <dbReference type="Rhea" id="RHEA:18985"/>
        <dbReference type="ChEBI" id="CHEBI:29748"/>
        <dbReference type="ChEBI" id="CHEBI:29780"/>
        <dbReference type="EC" id="5.4.4.2"/>
    </reaction>
</comment>
<protein>
    <recommendedName>
        <fullName evidence="3">isochorismate synthase</fullName>
        <ecNumber evidence="3">5.4.4.2</ecNumber>
    </recommendedName>
    <alternativeName>
        <fullName evidence="5">Isochorismate mutase</fullName>
    </alternativeName>
</protein>
<dbReference type="InterPro" id="IPR015890">
    <property type="entry name" value="Chorismate_C"/>
</dbReference>
<dbReference type="Gene3D" id="3.60.120.10">
    <property type="entry name" value="Anthranilate synthase"/>
    <property type="match status" value="1"/>
</dbReference>
<evidence type="ECO:0000313" key="8">
    <source>
        <dbReference type="EMBL" id="NMH63995.1"/>
    </source>
</evidence>
<evidence type="ECO:0000259" key="7">
    <source>
        <dbReference type="Pfam" id="PF00425"/>
    </source>
</evidence>
<dbReference type="RefSeq" id="WP_169562660.1">
    <property type="nucleotide sequence ID" value="NZ_JAAXYH010000001.1"/>
</dbReference>
<organism evidence="8 9">
    <name type="scientific">Shewanella salipaludis</name>
    <dbReference type="NCBI Taxonomy" id="2723052"/>
    <lineage>
        <taxon>Bacteria</taxon>
        <taxon>Pseudomonadati</taxon>
        <taxon>Pseudomonadota</taxon>
        <taxon>Gammaproteobacteria</taxon>
        <taxon>Alteromonadales</taxon>
        <taxon>Shewanellaceae</taxon>
        <taxon>Shewanella</taxon>
    </lineage>
</organism>
<name>A0A972JIB1_9GAMM</name>
<evidence type="ECO:0000256" key="3">
    <source>
        <dbReference type="ARBA" id="ARBA00012824"/>
    </source>
</evidence>
<dbReference type="Pfam" id="PF00425">
    <property type="entry name" value="Chorismate_bind"/>
    <property type="match status" value="1"/>
</dbReference>
<dbReference type="SUPFAM" id="SSF56322">
    <property type="entry name" value="ADC synthase"/>
    <property type="match status" value="1"/>
</dbReference>
<dbReference type="AlphaFoldDB" id="A0A972JIB1"/>
<proteinExistence type="inferred from homology"/>
<evidence type="ECO:0000256" key="4">
    <source>
        <dbReference type="ARBA" id="ARBA00023235"/>
    </source>
</evidence>
<evidence type="ECO:0000313" key="9">
    <source>
        <dbReference type="Proteomes" id="UP000737113"/>
    </source>
</evidence>
<keyword evidence="4 8" id="KW-0413">Isomerase</keyword>
<dbReference type="PANTHER" id="PTHR42839">
    <property type="entry name" value="ISOCHORISMATE SYNTHASE ENTC"/>
    <property type="match status" value="1"/>
</dbReference>
<feature type="domain" description="Chorismate-utilising enzyme C-terminal" evidence="7">
    <location>
        <begin position="125"/>
        <end position="380"/>
    </location>
</feature>
<dbReference type="InterPro" id="IPR004561">
    <property type="entry name" value="IsoChor_synthase"/>
</dbReference>
<dbReference type="NCBIfam" id="TIGR00543">
    <property type="entry name" value="isochor_syn"/>
    <property type="match status" value="1"/>
</dbReference>
<evidence type="ECO:0000256" key="6">
    <source>
        <dbReference type="SAM" id="MobiDB-lite"/>
    </source>
</evidence>
<evidence type="ECO:0000256" key="2">
    <source>
        <dbReference type="ARBA" id="ARBA00005297"/>
    </source>
</evidence>
<accession>A0A972JIB1</accession>
<keyword evidence="9" id="KW-1185">Reference proteome</keyword>
<evidence type="ECO:0000256" key="1">
    <source>
        <dbReference type="ARBA" id="ARBA00000799"/>
    </source>
</evidence>
<sequence length="396" mass="42668">MDLYRTSTDKSQPTQADKQASLFSSAHKRIHATGVFTRVAEPALGGGMGNGVFQHAIKAAFSRARQVGITAPIIMGAVPFDVTQVSNLYIPQSYEFVEATAPFPGGRASGFQPVALKQMQSQPNEQRFKQGVAQAVANFNLSDIKKAVLSRILELEFSAGVDVDTLLANLISQNPNGYHFRIPMADGGELLGVSPELLIRKQGERIFSNPLAGSAKRQTDAAEDLIVGQNLKKSSKDSYEHSLVIEAIRHILTPVCRRLDIPAGPELISTAAMWHLSTKIAAQLRDPGMSALQLACLLHPTPAVCGSPAGEAHKLIKLVEAFDRGLFSGMVGWCNEAGDGEWAVTIRCATVKDQRVRLFAGAGIVKESCPESEWLETQAKLGTMLNALGVRQLVEA</sequence>
<feature type="region of interest" description="Disordered" evidence="6">
    <location>
        <begin position="1"/>
        <end position="21"/>
    </location>
</feature>
<dbReference type="PANTHER" id="PTHR42839:SF2">
    <property type="entry name" value="ISOCHORISMATE SYNTHASE ENTC"/>
    <property type="match status" value="1"/>
</dbReference>
<reference evidence="8" key="1">
    <citation type="submission" date="2020-04" db="EMBL/GenBank/DDBJ databases">
        <title>Description of Shewanella salipaludis sp. nov., isolated from a salt marsh.</title>
        <authorList>
            <person name="Park S."/>
            <person name="Yoon J.-H."/>
        </authorList>
    </citation>
    <scope>NUCLEOTIDE SEQUENCE</scope>
    <source>
        <strain evidence="8">SHSM-M6</strain>
    </source>
</reference>
<dbReference type="Proteomes" id="UP000737113">
    <property type="component" value="Unassembled WGS sequence"/>
</dbReference>